<keyword evidence="7" id="KW-1185">Reference proteome</keyword>
<dbReference type="InterPro" id="IPR021850">
    <property type="entry name" value="Symplekin/Pta1"/>
</dbReference>
<gene>
    <name evidence="6" type="primary">Sym</name>
    <name evidence="6" type="ORF">CEXT_441261</name>
</gene>
<dbReference type="InterPro" id="IPR016024">
    <property type="entry name" value="ARM-type_fold"/>
</dbReference>
<keyword evidence="3" id="KW-0539">Nucleus</keyword>
<name>A0AAV4XIZ6_CAEEX</name>
<evidence type="ECO:0000256" key="3">
    <source>
        <dbReference type="ARBA" id="ARBA00023242"/>
    </source>
</evidence>
<evidence type="ECO:0000256" key="1">
    <source>
        <dbReference type="ARBA" id="ARBA00004123"/>
    </source>
</evidence>
<evidence type="ECO:0000259" key="5">
    <source>
        <dbReference type="Pfam" id="PF11935"/>
    </source>
</evidence>
<dbReference type="GO" id="GO:0005847">
    <property type="term" value="C:mRNA cleavage and polyadenylation specificity factor complex"/>
    <property type="evidence" value="ECO:0007669"/>
    <property type="project" value="TreeGrafter"/>
</dbReference>
<dbReference type="Gene3D" id="1.25.10.10">
    <property type="entry name" value="Leucine-rich Repeat Variant"/>
    <property type="match status" value="1"/>
</dbReference>
<reference evidence="6 7" key="1">
    <citation type="submission" date="2021-06" db="EMBL/GenBank/DDBJ databases">
        <title>Caerostris extrusa draft genome.</title>
        <authorList>
            <person name="Kono N."/>
            <person name="Arakawa K."/>
        </authorList>
    </citation>
    <scope>NUCLEOTIDE SEQUENCE [LARGE SCALE GENOMIC DNA]</scope>
</reference>
<accession>A0AAV4XIZ6</accession>
<evidence type="ECO:0000313" key="7">
    <source>
        <dbReference type="Proteomes" id="UP001054945"/>
    </source>
</evidence>
<evidence type="ECO:0000256" key="4">
    <source>
        <dbReference type="SAM" id="MobiDB-lite"/>
    </source>
</evidence>
<dbReference type="PANTHER" id="PTHR15245">
    <property type="entry name" value="SYMPLEKIN-RELATED"/>
    <property type="match status" value="1"/>
</dbReference>
<keyword evidence="2" id="KW-0507">mRNA processing</keyword>
<dbReference type="Pfam" id="PF11935">
    <property type="entry name" value="SYMPK_PTA1_N"/>
    <property type="match status" value="1"/>
</dbReference>
<comment type="caution">
    <text evidence="6">The sequence shown here is derived from an EMBL/GenBank/DDBJ whole genome shotgun (WGS) entry which is preliminary data.</text>
</comment>
<dbReference type="Proteomes" id="UP001054945">
    <property type="component" value="Unassembled WGS sequence"/>
</dbReference>
<dbReference type="InterPro" id="IPR011989">
    <property type="entry name" value="ARM-like"/>
</dbReference>
<protein>
    <submittedName>
        <fullName evidence="6">Symplekin</fullName>
    </submittedName>
</protein>
<proteinExistence type="predicted"/>
<evidence type="ECO:0000313" key="6">
    <source>
        <dbReference type="EMBL" id="GIY94618.1"/>
    </source>
</evidence>
<dbReference type="AlphaFoldDB" id="A0AAV4XIZ6"/>
<feature type="region of interest" description="Disordered" evidence="4">
    <location>
        <begin position="1"/>
        <end position="49"/>
    </location>
</feature>
<dbReference type="GO" id="GO:0006397">
    <property type="term" value="P:mRNA processing"/>
    <property type="evidence" value="ECO:0007669"/>
    <property type="project" value="UniProtKB-KW"/>
</dbReference>
<comment type="subcellular location">
    <subcellularLocation>
        <location evidence="1">Nucleus</location>
    </subcellularLocation>
</comment>
<sequence>MSGRLSSWKDKDERYQPSTSRSRSSHEHHGTSHSTYQAKKKKKTKPAKEVIDCRRSTAAQFFVEEEMVHDTASADRVVRILKRGFFIQAKQPKLLDNFLDEVISFQHDKNSEVRTFVVNFIEEACMHDMKILPKVISNLKMLLDDKSIKVQKKVIQTTIKLYTHAIRWLSKASVVDEVMEATWGLMTHLKHSIFALIESDNEGIRAFVVKFMERVVVTQTYHDGYSQKRFIFGSDTSNIKHF</sequence>
<dbReference type="PANTHER" id="PTHR15245:SF20">
    <property type="entry name" value="SYMPLEKIN"/>
    <property type="match status" value="1"/>
</dbReference>
<evidence type="ECO:0000256" key="2">
    <source>
        <dbReference type="ARBA" id="ARBA00022664"/>
    </source>
</evidence>
<feature type="domain" description="Symplekin/Pta1 N-terminal" evidence="5">
    <location>
        <begin position="148"/>
        <end position="226"/>
    </location>
</feature>
<dbReference type="InterPro" id="IPR032460">
    <property type="entry name" value="Symplekin/Pta1_N"/>
</dbReference>
<dbReference type="EMBL" id="BPLR01017807">
    <property type="protein sequence ID" value="GIY94618.1"/>
    <property type="molecule type" value="Genomic_DNA"/>
</dbReference>
<organism evidence="6 7">
    <name type="scientific">Caerostris extrusa</name>
    <name type="common">Bark spider</name>
    <name type="synonym">Caerostris bankana</name>
    <dbReference type="NCBI Taxonomy" id="172846"/>
    <lineage>
        <taxon>Eukaryota</taxon>
        <taxon>Metazoa</taxon>
        <taxon>Ecdysozoa</taxon>
        <taxon>Arthropoda</taxon>
        <taxon>Chelicerata</taxon>
        <taxon>Arachnida</taxon>
        <taxon>Araneae</taxon>
        <taxon>Araneomorphae</taxon>
        <taxon>Entelegynae</taxon>
        <taxon>Araneoidea</taxon>
        <taxon>Araneidae</taxon>
        <taxon>Caerostris</taxon>
    </lineage>
</organism>
<dbReference type="SUPFAM" id="SSF48371">
    <property type="entry name" value="ARM repeat"/>
    <property type="match status" value="1"/>
</dbReference>